<evidence type="ECO:0000313" key="1">
    <source>
        <dbReference type="EMBL" id="MBJ6128393.1"/>
    </source>
</evidence>
<dbReference type="EMBL" id="JAELXT010000049">
    <property type="protein sequence ID" value="MBJ6128393.1"/>
    <property type="molecule type" value="Genomic_DNA"/>
</dbReference>
<gene>
    <name evidence="1" type="ORF">JAO75_23640</name>
</gene>
<accession>A0ABS0Y7Y7</accession>
<dbReference type="RefSeq" id="WP_199051663.1">
    <property type="nucleotide sequence ID" value="NZ_JAELXT010000049.1"/>
</dbReference>
<sequence length="129" mass="14229">MAADLSGASERRYRVLRSCHAVEPTGFVILLRLHGHGLCAHLRAPLRGGSILGHRAAHEQYNWAATWRIAAIAYVLSGWIPKAQAAIARMREIGPNLRISTYLSITSPFRCSEDRNLCIEALQRAGLLA</sequence>
<comment type="caution">
    <text evidence="1">The sequence shown here is derived from an EMBL/GenBank/DDBJ whole genome shotgun (WGS) entry which is preliminary data.</text>
</comment>
<proteinExistence type="predicted"/>
<keyword evidence="2" id="KW-1185">Reference proteome</keyword>
<evidence type="ECO:0000313" key="2">
    <source>
        <dbReference type="Proteomes" id="UP000620670"/>
    </source>
</evidence>
<evidence type="ECO:0008006" key="3">
    <source>
        <dbReference type="Google" id="ProtNLM"/>
    </source>
</evidence>
<name>A0ABS0Y7Y7_9HYPH</name>
<reference evidence="2" key="1">
    <citation type="submission" date="2020-12" db="EMBL/GenBank/DDBJ databases">
        <title>Hymenobacter sp.</title>
        <authorList>
            <person name="Kim M.K."/>
        </authorList>
    </citation>
    <scope>NUCLEOTIDE SEQUENCE [LARGE SCALE GENOMIC DNA]</scope>
    <source>
        <strain evidence="2">BT325</strain>
    </source>
</reference>
<dbReference type="Proteomes" id="UP000620670">
    <property type="component" value="Unassembled WGS sequence"/>
</dbReference>
<organism evidence="1 2">
    <name type="scientific">Microvirga splendida</name>
    <dbReference type="NCBI Taxonomy" id="2795727"/>
    <lineage>
        <taxon>Bacteria</taxon>
        <taxon>Pseudomonadati</taxon>
        <taxon>Pseudomonadota</taxon>
        <taxon>Alphaproteobacteria</taxon>
        <taxon>Hyphomicrobiales</taxon>
        <taxon>Methylobacteriaceae</taxon>
        <taxon>Microvirga</taxon>
    </lineage>
</organism>
<protein>
    <recommendedName>
        <fullName evidence="3">Pentatricopeptide repeat-containing protein</fullName>
    </recommendedName>
</protein>